<dbReference type="Proteomes" id="UP000887574">
    <property type="component" value="Unplaced"/>
</dbReference>
<dbReference type="WBParaSite" id="jg11251">
    <property type="protein sequence ID" value="jg11251"/>
    <property type="gene ID" value="jg11251"/>
</dbReference>
<evidence type="ECO:0000313" key="2">
    <source>
        <dbReference type="WBParaSite" id="jg11251"/>
    </source>
</evidence>
<reference evidence="2" key="1">
    <citation type="submission" date="2022-11" db="UniProtKB">
        <authorList>
            <consortium name="WormBaseParasite"/>
        </authorList>
    </citation>
    <scope>IDENTIFICATION</scope>
</reference>
<organism evidence="1 2">
    <name type="scientific">Ditylenchus dipsaci</name>
    <dbReference type="NCBI Taxonomy" id="166011"/>
    <lineage>
        <taxon>Eukaryota</taxon>
        <taxon>Metazoa</taxon>
        <taxon>Ecdysozoa</taxon>
        <taxon>Nematoda</taxon>
        <taxon>Chromadorea</taxon>
        <taxon>Rhabditida</taxon>
        <taxon>Tylenchina</taxon>
        <taxon>Tylenchomorpha</taxon>
        <taxon>Sphaerularioidea</taxon>
        <taxon>Anguinidae</taxon>
        <taxon>Anguininae</taxon>
        <taxon>Ditylenchus</taxon>
    </lineage>
</organism>
<protein>
    <submittedName>
        <fullName evidence="2">DUF1772 domain-containing protein</fullName>
    </submittedName>
</protein>
<dbReference type="Pfam" id="PF08592">
    <property type="entry name" value="Anthrone_oxy"/>
    <property type="match status" value="1"/>
</dbReference>
<evidence type="ECO:0000313" key="1">
    <source>
        <dbReference type="Proteomes" id="UP000887574"/>
    </source>
</evidence>
<proteinExistence type="predicted"/>
<sequence length="106" mass="11961">MENHVFQGCPNASRSCSYCWSCRFHPSLQNRRQPMVGGIWANAVYWPYTMLCIMPVNNELNAIPNELATKPRITDLMHQWGNLHAVRTVLGVAAVGAFVWTLNSAK</sequence>
<dbReference type="InterPro" id="IPR013901">
    <property type="entry name" value="Anthrone_oxy"/>
</dbReference>
<keyword evidence="1" id="KW-1185">Reference proteome</keyword>
<name>A0A915CR52_9BILA</name>
<dbReference type="AlphaFoldDB" id="A0A915CR52"/>
<accession>A0A915CR52</accession>